<dbReference type="RefSeq" id="WP_322410129.1">
    <property type="nucleotide sequence ID" value="NZ_CP139779.1"/>
</dbReference>
<name>A0ABZ0V953_9MICO</name>
<dbReference type="EMBL" id="CP139779">
    <property type="protein sequence ID" value="WQB70004.1"/>
    <property type="molecule type" value="Genomic_DNA"/>
</dbReference>
<proteinExistence type="predicted"/>
<dbReference type="Pfam" id="PF17963">
    <property type="entry name" value="Big_9"/>
    <property type="match status" value="2"/>
</dbReference>
<dbReference type="SUPFAM" id="SSF69322">
    <property type="entry name" value="Tricorn protease domain 2"/>
    <property type="match status" value="1"/>
</dbReference>
<gene>
    <name evidence="1" type="ORF">T9R20_15090</name>
</gene>
<protein>
    <submittedName>
        <fullName evidence="1">Ig-like domain-containing protein</fullName>
    </submittedName>
</protein>
<evidence type="ECO:0000313" key="1">
    <source>
        <dbReference type="EMBL" id="WQB70004.1"/>
    </source>
</evidence>
<dbReference type="Gene3D" id="2.60.40.3440">
    <property type="match status" value="1"/>
</dbReference>
<dbReference type="Proteomes" id="UP001324533">
    <property type="component" value="Chromosome"/>
</dbReference>
<accession>A0ABZ0V953</accession>
<organism evidence="1 2">
    <name type="scientific">Microbacterium invictum</name>
    <dbReference type="NCBI Taxonomy" id="515415"/>
    <lineage>
        <taxon>Bacteria</taxon>
        <taxon>Bacillati</taxon>
        <taxon>Actinomycetota</taxon>
        <taxon>Actinomycetes</taxon>
        <taxon>Micrococcales</taxon>
        <taxon>Microbacteriaceae</taxon>
        <taxon>Microbacterium</taxon>
    </lineage>
</organism>
<evidence type="ECO:0000313" key="2">
    <source>
        <dbReference type="Proteomes" id="UP001324533"/>
    </source>
</evidence>
<keyword evidence="2" id="KW-1185">Reference proteome</keyword>
<reference evidence="1 2" key="1">
    <citation type="submission" date="2023-06" db="EMBL/GenBank/DDBJ databases">
        <title>Rock-solubilizing bacteria, Microbacterium invictum, promotes re-establishment of vegetation in rocky wasteland by accelerating rock bio-weathering and reshaping soil bacterial community.</title>
        <authorList>
            <person name="Liu C."/>
        </authorList>
    </citation>
    <scope>NUCLEOTIDE SEQUENCE [LARGE SCALE GENOMIC DNA]</scope>
    <source>
        <strain evidence="1 2">X-18</strain>
    </source>
</reference>
<sequence>MAARRARPAHAVRSRGQGIARRGPLLALVAGGVAVATVVVASIVWPGLDAQETPPVDTSVWALQTGEGTRYARVNTSILELDTVRTVSDPSQVAQSSAGTFLFTGSNSRVTRVDEALPVDLDDEALRESPSTPDGTVEVVTAGEFVVYRTESGVLYTGTLAEGRSPSRLEPFPSDDEDAPSYAADAVALDARGILLSYSEGDGSVLTYDIGASAVRSRDEVSIDDLADPAITGAGDTWVLVDREDGSYLVAGTDAAQTAPVTGAVVASSPDPDGTAVYLASDTGLARIPVDGGDPEPVVGDTTLLGTPAQPLVQDGVVHAAWLAEGDLGGQLWTSEQGTLSPLDYAGQELSDQRRPVFTSNGDTVILNETRTGWVWTVPDGRLVPSSQRWSLDDEVVSDAQPSEEQLSVVIDPKAPIAEPDAFGVRPGALVSLPVLLNDHDPNEDVLSVDPASVTGLDPGFGTVSITDDGQRLAVRVEPGASGAASFAYAVTDGTAPGGLASTATTVTLQVAGDEQNTAPVWCGVERCLAEWPTPEVARGGTVTVPVMTGWVDPDGDPMLLLSAENTSGVGKVAATPAGDIVYQHADDGSGAEQLIEIVVSVADTRGAVTTKPLVIRVSPQPTLSVQSFAVVDTVGATTTIDVGPHVTGTAGTVRLDAVRVLDDARASATIVGGSTSFDFRAEEPGTYRVDVTVTDGTTQENGTVRVTALAADAPTDLSTAPVVAFVRPQQDATLDILAAVSNPTRRVLLLSDVQAQPDAGASLSFDTLSQNYLRVSGSTADGAPGRLGTITYTVTDGTENQGSSVEGQATVYLLPPAPELAPIAVDDTVVVRAGTQIDIPVLENDVAPAGGRPTLNPATVLSSSAAALAFGSGDVLRYLAPDEPGEYAIDYDVYTTGAPSLTDQARVTVQVLPDDENRAPAPDTVEGRVLSGQSTRIEFDGYGVDPDGDTVSLDRVVAQPESGVATISADGDAIVYTSVAGFSGQVTFPYRVVDEFGQAGEGTARVGVLDSDANPSPVTFTDSVQVQAGSDSTIRVNPLSNDSDPTMGELTVDEVRPDVPETLEDGSENPEFVRLAERIRSVGDSQVVIAAGTEPGTMSFLYDVTSSSGNTGRGLIVVTVVRESVPDFPVVEDTVLTAETREDFVDGVDVLSGNVSWSGGDIDDLELDLWGEPGDVTVRGSEISGPLPATTRVIPFSVTGEGASGEVTSYGFLRVPGDDDLSLALRSSAQPVEVPELESATFDMDDLVAIPRTAALEVGDDVRASGARAEAVCTAAGDGQIRYDAGAGAPWTDACQVPVRVAGTEDFTYLSVPILVEATDPQPELRPGALTVGPGETATFDLRNMTTWQLREDWDGIAYALSYPGGAFEVSLEGSIVTVTGADTAVPGREEVVAVSAPSHPNTAPSRLILRVGQAPSTLPQGGSVTQQCSQAGGSSCTITVIGAAGEINPLPRTPLAVVDVRPTGACAGVSFQVSSPRTVVASWAPDAPGATCSATFSVVDAQGRRTAGERDGRLLLDLQGFPRPPAALVQTAFGNETVTLRVDPGDARLAYPGLSGFRIRYAGQVVAECGPAGSCPPISAPNGERRVYEAVAVNAVGESRGVVRTEAWAYDAPPAPTGVQWVPLETRGEGGYIALRIDGIDPSRTGSLEITSSTGDRSVVNVGSRDTTVDVRSYRVGSNAPTPVTVTPYSRFDRPPGLGGGGVNAGASVTVNANGVGAPLSPALDLESVSDGEGTSTVTARASAGTNGAGSTLRYGIVPEGDRCVTSDDGAVATFPGLEDGEEYEFEMCVESVYQGEVYGTATATATVRAAQSAAAPTGYTFVVDGRPTIGQNRADWVIRDQPTSNEEIPNRNQVRFSGLPSTVFGQDPRVRVWYEHQFWGTRSAEATVTPREGSAPWQMTATWRATSCVGGSTLTLVGDSSTGPGGNGAAISFSPANLRYFDAAGNVLPHSADTWSVPAGADRVEGITVTVDWSARGWGLQNVTEQFRADCQPGDGAAPPAAPPAQP</sequence>